<sequence length="889" mass="96454">MTMDEATTPGRPDGVPAEAGWDEEEPGWTLGATGERGKTGEWRCWRADGTFVETSTWVDGKMHGPQFRYHDDGSVASEGPWEDGKRTTMVLHRADAPSQETVMAELPESIRRLVQDFDEDGYFVRQRFYTADGSEVDLDGEPIPPLPAGVPEGAQHATRHRHWYFQRFKPGGEEPKVGLHRFWESDGRFKAAEYYDLEGKQLARINTTAGCQGNPLVEADLAGDERAVEECLALGLGSSPGAALHAASEGRSALALRLLSGDTGAPRGEFTDPRDEPERLEVVPDDAVWIAGLKSWAVGEVDPATGAALGTWRLWKDMSFSEARVEPIVVEFRDGRPARRREWVAWRHEWPSEEWTYGPDGMVLLYRKYDRGQLEKETEALPENDGAFVQRRFSKDGAVKVERTTRGEDLVSEVWFDEDGTRLAEVVPSEIVVDDEPVEWWRGLDASGAVIAEGAVLPGLRGGPVGRWKLYGVDGPDGTERAVTDFEGLEVRRSGDLGQFAHAVHAWRTMPVPEALAGVDDVEWSDYETFFGGSDAFPFLLKGLAVPDPLASGHALGTIWDTVLHQHTISEIAGPALRFVIALLEARPEEEDLLNFLLHVVTRDGSLGAAGDLKRLYAEAAGAEDPADFFGKNGVEPAYHEICTRLGAATPTWARLAAGGPGISREAQQTAFHLLAAAPGEAAAAALRDRLAAEAAPEGGERDRENLGDLLLCLGLAPGDETRALVEPFLGDEDPLLAFCAALTWVRIGGNPLPNALPLLTSAVGDTTGLDGYGAHWFAEGSASADALDVLSQLPPEHSQGCLDEMCALLDGANSFTAPSLARSLLDIVFPEEAYQDGAPLTADQRRVVLAVAAHAGDGSVINVDFNEVLRYNNLPCTAELLRALPEQE</sequence>
<dbReference type="AlphaFoldDB" id="I2N2I7"/>
<evidence type="ECO:0000313" key="2">
    <source>
        <dbReference type="Proteomes" id="UP000005940"/>
    </source>
</evidence>
<accession>I2N2I7</accession>
<evidence type="ECO:0000313" key="1">
    <source>
        <dbReference type="EMBL" id="QKM68605.1"/>
    </source>
</evidence>
<dbReference type="Proteomes" id="UP000005940">
    <property type="component" value="Chromosome"/>
</dbReference>
<protein>
    <submittedName>
        <fullName evidence="1">Uncharacterized protein</fullName>
    </submittedName>
</protein>
<dbReference type="RefSeq" id="WP_006347898.1">
    <property type="nucleotide sequence ID" value="NZ_CP029159.1"/>
</dbReference>
<dbReference type="SUPFAM" id="SSF82185">
    <property type="entry name" value="Histone H3 K4-specific methyltransferase SET7/9 N-terminal domain"/>
    <property type="match status" value="1"/>
</dbReference>
<keyword evidence="2" id="KW-1185">Reference proteome</keyword>
<dbReference type="Gene3D" id="2.20.110.10">
    <property type="entry name" value="Histone H3 K4-specific methyltransferase SET7/9 N-terminal domain"/>
    <property type="match status" value="1"/>
</dbReference>
<name>I2N2I7_STRT9</name>
<proteinExistence type="predicted"/>
<reference evidence="1 2" key="1">
    <citation type="journal article" date="2012" name="J. Bacteriol.">
        <title>Draft genome of Streptomyces tsukubaensis NRRL 18488, the producer of the clinically important immunosuppressant tacrolimus (FK506).</title>
        <authorList>
            <person name="Barreiro C."/>
            <person name="Prieto C."/>
            <person name="Sola-Landa A."/>
            <person name="Solera E."/>
            <person name="Martinez-Castro M."/>
            <person name="Perez-Redondo R."/>
            <person name="Garcia-Estrada C."/>
            <person name="Aparicio J.F."/>
            <person name="Fernandez-Martinez L.T."/>
            <person name="Santos-Aberturas J."/>
            <person name="Salehi-Najafabadi Z."/>
            <person name="Rodriguez-Garcia A."/>
            <person name="Tauch A."/>
            <person name="Martin J.F."/>
        </authorList>
    </citation>
    <scope>NUCLEOTIDE SEQUENCE [LARGE SCALE GENOMIC DNA]</scope>
    <source>
        <strain evidence="2">DSM 42081 / NBRC 108919 / NRRL 18488 / 9993</strain>
    </source>
</reference>
<dbReference type="EMBL" id="CP029159">
    <property type="protein sequence ID" value="QKM68605.1"/>
    <property type="molecule type" value="Genomic_DNA"/>
</dbReference>
<gene>
    <name evidence="1" type="ORF">STSU_016895</name>
</gene>
<organism evidence="1 2">
    <name type="scientific">Streptomyces tsukubensis (strain DSM 42081 / NBRC 108919 / NRRL 18488 / 9993)</name>
    <dbReference type="NCBI Taxonomy" id="1114943"/>
    <lineage>
        <taxon>Bacteria</taxon>
        <taxon>Bacillati</taxon>
        <taxon>Actinomycetota</taxon>
        <taxon>Actinomycetes</taxon>
        <taxon>Kitasatosporales</taxon>
        <taxon>Streptomycetaceae</taxon>
        <taxon>Streptomyces</taxon>
    </lineage>
</organism>